<dbReference type="Proteomes" id="UP001151760">
    <property type="component" value="Unassembled WGS sequence"/>
</dbReference>
<name>A0ABQ5GQ64_9ASTR</name>
<evidence type="ECO:0000313" key="2">
    <source>
        <dbReference type="Proteomes" id="UP001151760"/>
    </source>
</evidence>
<reference evidence="1" key="2">
    <citation type="submission" date="2022-01" db="EMBL/GenBank/DDBJ databases">
        <authorList>
            <person name="Yamashiro T."/>
            <person name="Shiraishi A."/>
            <person name="Satake H."/>
            <person name="Nakayama K."/>
        </authorList>
    </citation>
    <scope>NUCLEOTIDE SEQUENCE</scope>
</reference>
<protein>
    <recommendedName>
        <fullName evidence="3">Gag-Pol polyprotein</fullName>
    </recommendedName>
</protein>
<comment type="caution">
    <text evidence="1">The sequence shown here is derived from an EMBL/GenBank/DDBJ whole genome shotgun (WGS) entry which is preliminary data.</text>
</comment>
<evidence type="ECO:0000313" key="1">
    <source>
        <dbReference type="EMBL" id="GJT77811.1"/>
    </source>
</evidence>
<dbReference type="EMBL" id="BQNB010018746">
    <property type="protein sequence ID" value="GJT77811.1"/>
    <property type="molecule type" value="Genomic_DNA"/>
</dbReference>
<organism evidence="1 2">
    <name type="scientific">Tanacetum coccineum</name>
    <dbReference type="NCBI Taxonomy" id="301880"/>
    <lineage>
        <taxon>Eukaryota</taxon>
        <taxon>Viridiplantae</taxon>
        <taxon>Streptophyta</taxon>
        <taxon>Embryophyta</taxon>
        <taxon>Tracheophyta</taxon>
        <taxon>Spermatophyta</taxon>
        <taxon>Magnoliopsida</taxon>
        <taxon>eudicotyledons</taxon>
        <taxon>Gunneridae</taxon>
        <taxon>Pentapetalae</taxon>
        <taxon>asterids</taxon>
        <taxon>campanulids</taxon>
        <taxon>Asterales</taxon>
        <taxon>Asteraceae</taxon>
        <taxon>Asteroideae</taxon>
        <taxon>Anthemideae</taxon>
        <taxon>Anthemidinae</taxon>
        <taxon>Tanacetum</taxon>
    </lineage>
</organism>
<evidence type="ECO:0008006" key="3">
    <source>
        <dbReference type="Google" id="ProtNLM"/>
    </source>
</evidence>
<gene>
    <name evidence="1" type="ORF">Tco_1044536</name>
</gene>
<proteinExistence type="predicted"/>
<sequence length="183" mass="21183">MLFGLMFYEYLNEATQVVLKSFAVTTTDASDKRQQHNTTPSTSITVDVDLTHLDIQTILEPITQTPIVNAIVNINQAENVIVDEDEFINIFGTQLDTNGKMCMFALTMSRVEPKNIKEAMFDHAWIEAMYEELHQFKRLNVCELVDRPYYKNVINMKQLWKNKCDEENTVIRNKAHLVAKGHR</sequence>
<keyword evidence="2" id="KW-1185">Reference proteome</keyword>
<accession>A0ABQ5GQ64</accession>
<reference evidence="1" key="1">
    <citation type="journal article" date="2022" name="Int. J. Mol. Sci.">
        <title>Draft Genome of Tanacetum Coccineum: Genomic Comparison of Closely Related Tanacetum-Family Plants.</title>
        <authorList>
            <person name="Yamashiro T."/>
            <person name="Shiraishi A."/>
            <person name="Nakayama K."/>
            <person name="Satake H."/>
        </authorList>
    </citation>
    <scope>NUCLEOTIDE SEQUENCE</scope>
</reference>